<keyword evidence="2" id="KW-0472">Membrane</keyword>
<proteinExistence type="predicted"/>
<comment type="caution">
    <text evidence="3">The sequence shown here is derived from an EMBL/GenBank/DDBJ whole genome shotgun (WGS) entry which is preliminary data.</text>
</comment>
<feature type="compositionally biased region" description="Basic and acidic residues" evidence="1">
    <location>
        <begin position="179"/>
        <end position="191"/>
    </location>
</feature>
<name>A0ABT7DQW8_9ACTN</name>
<organism evidence="3 4">
    <name type="scientific">Gordonibacter faecis</name>
    <dbReference type="NCBI Taxonomy" id="3047475"/>
    <lineage>
        <taxon>Bacteria</taxon>
        <taxon>Bacillati</taxon>
        <taxon>Actinomycetota</taxon>
        <taxon>Coriobacteriia</taxon>
        <taxon>Eggerthellales</taxon>
        <taxon>Eggerthellaceae</taxon>
        <taxon>Gordonibacter</taxon>
    </lineage>
</organism>
<sequence>MNYVTAGAFVGEYVWKNKKKGLHLSNYVRLNKSTVKGYALLSRSKGEYTVVLLFAGGEKSKMVVDRSIYEAIANAFPESSPSEMTEPTNRASSALSIGIAAVVFVLVLVFVAPDFDLIDLFTIYRNAVPGAIIISFVPAVIVFFLARKVVREYQSETLEAKYMTDEQIEQREALLEQKRRTHENSKNRKTAEPNANASTGGGAMGKAPSKCPMCGESVQWKLVDTSNKGFSVGKAAAGAVLLGPVGLVGGALGKKKQAYYCGKCGFNHEY</sequence>
<evidence type="ECO:0000313" key="4">
    <source>
        <dbReference type="Proteomes" id="UP001232750"/>
    </source>
</evidence>
<feature type="transmembrane region" description="Helical" evidence="2">
    <location>
        <begin position="127"/>
        <end position="146"/>
    </location>
</feature>
<dbReference type="EMBL" id="JASJEU010000025">
    <property type="protein sequence ID" value="MDJ1651802.1"/>
    <property type="molecule type" value="Genomic_DNA"/>
</dbReference>
<accession>A0ABT7DQW8</accession>
<dbReference type="RefSeq" id="WP_283833154.1">
    <property type="nucleotide sequence ID" value="NZ_JASJEU010000025.1"/>
</dbReference>
<evidence type="ECO:0008006" key="5">
    <source>
        <dbReference type="Google" id="ProtNLM"/>
    </source>
</evidence>
<reference evidence="3 4" key="1">
    <citation type="submission" date="2023-05" db="EMBL/GenBank/DDBJ databases">
        <title>Gordonibacter KGMB12511T sp. nov., isolated from faeces of healthy Korean.</title>
        <authorList>
            <person name="Kim H.S."/>
            <person name="Kim J.-S."/>
            <person name="Suh M.K."/>
            <person name="Eom M.K."/>
            <person name="Do H.E."/>
            <person name="Lee J.-S."/>
        </authorList>
    </citation>
    <scope>NUCLEOTIDE SEQUENCE [LARGE SCALE GENOMIC DNA]</scope>
    <source>
        <strain evidence="3 4">KGMB12511</strain>
    </source>
</reference>
<protein>
    <recommendedName>
        <fullName evidence="5">Zinc ribbon domain-containing protein</fullName>
    </recommendedName>
</protein>
<evidence type="ECO:0000256" key="1">
    <source>
        <dbReference type="SAM" id="MobiDB-lite"/>
    </source>
</evidence>
<keyword evidence="2" id="KW-1133">Transmembrane helix</keyword>
<feature type="region of interest" description="Disordered" evidence="1">
    <location>
        <begin position="179"/>
        <end position="203"/>
    </location>
</feature>
<keyword evidence="2" id="KW-0812">Transmembrane</keyword>
<gene>
    <name evidence="3" type="ORF">QNJ86_13405</name>
</gene>
<feature type="transmembrane region" description="Helical" evidence="2">
    <location>
        <begin position="94"/>
        <end position="115"/>
    </location>
</feature>
<dbReference type="Proteomes" id="UP001232750">
    <property type="component" value="Unassembled WGS sequence"/>
</dbReference>
<evidence type="ECO:0000313" key="3">
    <source>
        <dbReference type="EMBL" id="MDJ1651802.1"/>
    </source>
</evidence>
<evidence type="ECO:0000256" key="2">
    <source>
        <dbReference type="SAM" id="Phobius"/>
    </source>
</evidence>
<keyword evidence="4" id="KW-1185">Reference proteome</keyword>